<name>A0ABW0FF08_9MICO</name>
<evidence type="ECO:0008006" key="4">
    <source>
        <dbReference type="Google" id="ProtNLM"/>
    </source>
</evidence>
<dbReference type="InterPro" id="IPR050490">
    <property type="entry name" value="Bact_solute-bd_prot1"/>
</dbReference>
<organism evidence="2 3">
    <name type="scientific">Brachybacterium tyrofermentans</name>
    <dbReference type="NCBI Taxonomy" id="47848"/>
    <lineage>
        <taxon>Bacteria</taxon>
        <taxon>Bacillati</taxon>
        <taxon>Actinomycetota</taxon>
        <taxon>Actinomycetes</taxon>
        <taxon>Micrococcales</taxon>
        <taxon>Dermabacteraceae</taxon>
        <taxon>Brachybacterium</taxon>
    </lineage>
</organism>
<accession>A0ABW0FF08</accession>
<dbReference type="SUPFAM" id="SSF53850">
    <property type="entry name" value="Periplasmic binding protein-like II"/>
    <property type="match status" value="1"/>
</dbReference>
<gene>
    <name evidence="2" type="ORF">ACFPK8_05230</name>
</gene>
<keyword evidence="3" id="KW-1185">Reference proteome</keyword>
<dbReference type="PANTHER" id="PTHR43649">
    <property type="entry name" value="ARABINOSE-BINDING PROTEIN-RELATED"/>
    <property type="match status" value="1"/>
</dbReference>
<reference evidence="3" key="1">
    <citation type="journal article" date="2019" name="Int. J. Syst. Evol. Microbiol.">
        <title>The Global Catalogue of Microorganisms (GCM) 10K type strain sequencing project: providing services to taxonomists for standard genome sequencing and annotation.</title>
        <authorList>
            <consortium name="The Broad Institute Genomics Platform"/>
            <consortium name="The Broad Institute Genome Sequencing Center for Infectious Disease"/>
            <person name="Wu L."/>
            <person name="Ma J."/>
        </authorList>
    </citation>
    <scope>NUCLEOTIDE SEQUENCE [LARGE SCALE GENOMIC DNA]</scope>
    <source>
        <strain evidence="3">CGMCC 1.16455</strain>
    </source>
</reference>
<protein>
    <recommendedName>
        <fullName evidence="4">Extracellular solute-binding protein</fullName>
    </recommendedName>
</protein>
<comment type="similarity">
    <text evidence="1">Belongs to the bacterial solute-binding protein 1 family.</text>
</comment>
<sequence>MKDSTTKTVNRRGFLGRAGAIGATAVALPTALAACGDKSGAADEEIVGGADYEQGSAELAVQLGDEVEGINYPPDYQGPRARVLEPFGDGETECTMLGRTIPDLDYATNYYAQHLEETTGVKVAYEPVPLGEDGVTKVNAMLSGGDLPHALMTGMGLFSASQVAAYGQQGMFLPVDKLIDENAPHIREMFETFPQMRSQFTAPDGRMYAVPTMNDCYHCKSANVRTWYNTTWLEGVGASVPETLEEYDALMTEWDSYSGKPENSVLTVTDADTMMNLFNFFLGSFTEVSSTNLLMRNGKVTWSPTEDAYRDGMIWIQEQFAKGHFAPGTLSLTPEKLKQLGDGSEGPRFGVVSGGSQGSWTAAADMTDPESVARIMQPLPPMAGPGGVRTCDWDWYQIGSPNFVITTSCPDPVQMIRWADYQYELGLTVSMGRGEQGVGWDYSDKGSTGIDGEQAVYEVIPEGANLTNQTWWEWGPSYKSMSQRHGEAVEDGSSSIEPSLFDAGKAYEPYRISQDLKVPMLAFDMEQSAQVGELDTNLQQHLKQSFAQIATRKADFTKDADWTAYVDQFSTIGVDQLLSTYQEAHDAQS</sequence>
<dbReference type="PROSITE" id="PS51318">
    <property type="entry name" value="TAT"/>
    <property type="match status" value="1"/>
</dbReference>
<dbReference type="PROSITE" id="PS51257">
    <property type="entry name" value="PROKAR_LIPOPROTEIN"/>
    <property type="match status" value="1"/>
</dbReference>
<comment type="caution">
    <text evidence="2">The sequence shown here is derived from an EMBL/GenBank/DDBJ whole genome shotgun (WGS) entry which is preliminary data.</text>
</comment>
<dbReference type="InterPro" id="IPR006311">
    <property type="entry name" value="TAT_signal"/>
</dbReference>
<evidence type="ECO:0000256" key="1">
    <source>
        <dbReference type="ARBA" id="ARBA00008520"/>
    </source>
</evidence>
<dbReference type="Gene3D" id="3.40.190.10">
    <property type="entry name" value="Periplasmic binding protein-like II"/>
    <property type="match status" value="2"/>
</dbReference>
<dbReference type="Proteomes" id="UP001595937">
    <property type="component" value="Unassembled WGS sequence"/>
</dbReference>
<evidence type="ECO:0000313" key="2">
    <source>
        <dbReference type="EMBL" id="MFC5296905.1"/>
    </source>
</evidence>
<dbReference type="RefSeq" id="WP_343921907.1">
    <property type="nucleotide sequence ID" value="NZ_BAAAIR010000003.1"/>
</dbReference>
<dbReference type="EMBL" id="JBHSLN010000016">
    <property type="protein sequence ID" value="MFC5296905.1"/>
    <property type="molecule type" value="Genomic_DNA"/>
</dbReference>
<dbReference type="GeneID" id="303295615"/>
<dbReference type="PANTHER" id="PTHR43649:SF31">
    <property type="entry name" value="SN-GLYCEROL-3-PHOSPHATE-BINDING PERIPLASMIC PROTEIN UGPB"/>
    <property type="match status" value="1"/>
</dbReference>
<proteinExistence type="inferred from homology"/>
<evidence type="ECO:0000313" key="3">
    <source>
        <dbReference type="Proteomes" id="UP001595937"/>
    </source>
</evidence>